<comment type="similarity">
    <text evidence="1">Belongs to the bacterial secretin family.</text>
</comment>
<sequence>MDGPIKLKCYLFTTLFIFVAFSAQAGVENALYRLQKGQTQIINIEPGTDILISDESVADVHLLSNNEAILRALNVGQADIWLKSEDALKELNVSVTASFDLSLEGRIEAISDVEEALTKAEKSGIIVLAGKISKKHHDELEKISQDHEEILNLTEPFQEEPPMLTLRVNILETKRQYLEELGIRWQGATSGPTFSSSLSGLFEWDAEINSQLMLMQRHGLAKLLANPVLSTQSGERATFLAGGELPIPQVVAQGMQDVTFREYGIKLVIQPVVLDDNRIKTKLHAELSNIDPAVSVSGVPGILSRRTESVFLSNDGDTLVLSGLLSTDESAQEDEIPGLGSLPILENAFRSQQNREQTTELIIMVTAERMDTAGQRFRDKEKRLVQKDNWYQNDSVLQLRETFR</sequence>
<evidence type="ECO:0000259" key="3">
    <source>
        <dbReference type="Pfam" id="PF00263"/>
    </source>
</evidence>
<feature type="chain" id="PRO_5019186437" evidence="2">
    <location>
        <begin position="26"/>
        <end position="404"/>
    </location>
</feature>
<evidence type="ECO:0000256" key="2">
    <source>
        <dbReference type="SAM" id="SignalP"/>
    </source>
</evidence>
<evidence type="ECO:0000313" key="6">
    <source>
        <dbReference type="Proteomes" id="UP000288058"/>
    </source>
</evidence>
<feature type="signal peptide" evidence="2">
    <location>
        <begin position="1"/>
        <end position="25"/>
    </location>
</feature>
<feature type="domain" description="Pilus formation protein N-terminal" evidence="4">
    <location>
        <begin position="32"/>
        <end position="96"/>
    </location>
</feature>
<dbReference type="Proteomes" id="UP000288058">
    <property type="component" value="Unassembled WGS sequence"/>
</dbReference>
<dbReference type="InterPro" id="IPR032789">
    <property type="entry name" value="T2SS-T3SS_pil_N"/>
</dbReference>
<gene>
    <name evidence="5" type="ORF">CWI78_08050</name>
</gene>
<evidence type="ECO:0000256" key="1">
    <source>
        <dbReference type="RuleBase" id="RU004003"/>
    </source>
</evidence>
<dbReference type="AlphaFoldDB" id="A0A432YZ10"/>
<dbReference type="GO" id="GO:0009306">
    <property type="term" value="P:protein secretion"/>
    <property type="evidence" value="ECO:0007669"/>
    <property type="project" value="InterPro"/>
</dbReference>
<evidence type="ECO:0000259" key="4">
    <source>
        <dbReference type="Pfam" id="PF13629"/>
    </source>
</evidence>
<dbReference type="InterPro" id="IPR050810">
    <property type="entry name" value="Bact_Secretion_Sys_Channel"/>
</dbReference>
<protein>
    <submittedName>
        <fullName evidence="5">Pilus assembly protein CpaC</fullName>
    </submittedName>
</protein>
<keyword evidence="6" id="KW-1185">Reference proteome</keyword>
<feature type="domain" description="Type II/III secretion system secretin-like" evidence="3">
    <location>
        <begin position="215"/>
        <end position="368"/>
    </location>
</feature>
<organism evidence="5 6">
    <name type="scientific">Idiomarina ramblicola</name>
    <dbReference type="NCBI Taxonomy" id="263724"/>
    <lineage>
        <taxon>Bacteria</taxon>
        <taxon>Pseudomonadati</taxon>
        <taxon>Pseudomonadota</taxon>
        <taxon>Gammaproteobacteria</taxon>
        <taxon>Alteromonadales</taxon>
        <taxon>Idiomarinaceae</taxon>
        <taxon>Idiomarina</taxon>
    </lineage>
</organism>
<name>A0A432YZ10_9GAMM</name>
<dbReference type="Pfam" id="PF00263">
    <property type="entry name" value="Secretin"/>
    <property type="match status" value="1"/>
</dbReference>
<dbReference type="InterPro" id="IPR004846">
    <property type="entry name" value="T2SS/T3SS_dom"/>
</dbReference>
<reference evidence="6" key="1">
    <citation type="journal article" date="2018" name="Front. Microbiol.">
        <title>Genome-Based Analysis Reveals the Taxonomy and Diversity of the Family Idiomarinaceae.</title>
        <authorList>
            <person name="Liu Y."/>
            <person name="Lai Q."/>
            <person name="Shao Z."/>
        </authorList>
    </citation>
    <scope>NUCLEOTIDE SEQUENCE [LARGE SCALE GENOMIC DNA]</scope>
    <source>
        <strain evidence="6">R22</strain>
    </source>
</reference>
<dbReference type="GO" id="GO:0015627">
    <property type="term" value="C:type II protein secretion system complex"/>
    <property type="evidence" value="ECO:0007669"/>
    <property type="project" value="TreeGrafter"/>
</dbReference>
<proteinExistence type="inferred from homology"/>
<dbReference type="OrthoDB" id="9775455at2"/>
<comment type="caution">
    <text evidence="5">The sequence shown here is derived from an EMBL/GenBank/DDBJ whole genome shotgun (WGS) entry which is preliminary data.</text>
</comment>
<dbReference type="EMBL" id="PIQC01000005">
    <property type="protein sequence ID" value="RUO68858.1"/>
    <property type="molecule type" value="Genomic_DNA"/>
</dbReference>
<accession>A0A432YZ10</accession>
<dbReference type="Pfam" id="PF13629">
    <property type="entry name" value="T2SS-T3SS_pil_N"/>
    <property type="match status" value="1"/>
</dbReference>
<dbReference type="RefSeq" id="WP_126781988.1">
    <property type="nucleotide sequence ID" value="NZ_PIQC01000005.1"/>
</dbReference>
<keyword evidence="2" id="KW-0732">Signal</keyword>
<dbReference type="PANTHER" id="PTHR30332">
    <property type="entry name" value="PROBABLE GENERAL SECRETION PATHWAY PROTEIN D"/>
    <property type="match status" value="1"/>
</dbReference>
<evidence type="ECO:0000313" key="5">
    <source>
        <dbReference type="EMBL" id="RUO68858.1"/>
    </source>
</evidence>
<dbReference type="PANTHER" id="PTHR30332:SF17">
    <property type="entry name" value="TYPE IV PILIATION SYSTEM PROTEIN DR_0774-RELATED"/>
    <property type="match status" value="1"/>
</dbReference>